<feature type="transmembrane region" description="Helical" evidence="7">
    <location>
        <begin position="20"/>
        <end position="49"/>
    </location>
</feature>
<evidence type="ECO:0000259" key="8">
    <source>
        <dbReference type="PROSITE" id="PS50928"/>
    </source>
</evidence>
<gene>
    <name evidence="9" type="ORF">NDI79_12435</name>
</gene>
<keyword evidence="10" id="KW-1185">Reference proteome</keyword>
<dbReference type="RefSeq" id="WP_310928824.1">
    <property type="nucleotide sequence ID" value="NZ_JAMQOQ010000003.1"/>
</dbReference>
<comment type="caution">
    <text evidence="9">The sequence shown here is derived from an EMBL/GenBank/DDBJ whole genome shotgun (WGS) entry which is preliminary data.</text>
</comment>
<dbReference type="InterPro" id="IPR050901">
    <property type="entry name" value="BP-dep_ABC_trans_perm"/>
</dbReference>
<evidence type="ECO:0000313" key="9">
    <source>
        <dbReference type="EMBL" id="MDS0294979.1"/>
    </source>
</evidence>
<dbReference type="CDD" id="cd06261">
    <property type="entry name" value="TM_PBP2"/>
    <property type="match status" value="1"/>
</dbReference>
<feature type="transmembrane region" description="Helical" evidence="7">
    <location>
        <begin position="118"/>
        <end position="140"/>
    </location>
</feature>
<dbReference type="InterPro" id="IPR035906">
    <property type="entry name" value="MetI-like_sf"/>
</dbReference>
<feature type="domain" description="ABC transmembrane type-1" evidence="8">
    <location>
        <begin position="83"/>
        <end position="277"/>
    </location>
</feature>
<dbReference type="SUPFAM" id="SSF161098">
    <property type="entry name" value="MetI-like"/>
    <property type="match status" value="1"/>
</dbReference>
<sequence>MRLSIDTIGGSRSGLQLEDVVFKAAVYGVILALVLLIVIPLLVVVSVAFTPTSELFSNPSAWFPQNPTLQWWSVGFAELQEGLLHSLVISVGTALIALVITIPGAYVFGRKEFVGKQFVFYAIILSLLFPSIVLVVPITARWLQWGLYDSYIGLWIAFQIFITPFAIWILRDYFSKLPENLEEAAQVYGCTEFGAFVRVILPIAKPALIAVGFLAFLNGWNEFLFANLLTTSSGVQPAIVQLYATLHSGQGESIPWSMLMAQALIIGTPPAILYFVAQKGLRGAFGP</sequence>
<feature type="transmembrane region" description="Helical" evidence="7">
    <location>
        <begin position="83"/>
        <end position="106"/>
    </location>
</feature>
<evidence type="ECO:0000256" key="3">
    <source>
        <dbReference type="ARBA" id="ARBA00022475"/>
    </source>
</evidence>
<evidence type="ECO:0000313" key="10">
    <source>
        <dbReference type="Proteomes" id="UP001254813"/>
    </source>
</evidence>
<dbReference type="InterPro" id="IPR000515">
    <property type="entry name" value="MetI-like"/>
</dbReference>
<feature type="transmembrane region" description="Helical" evidence="7">
    <location>
        <begin position="195"/>
        <end position="217"/>
    </location>
</feature>
<keyword evidence="6 7" id="KW-0472">Membrane</keyword>
<comment type="subcellular location">
    <subcellularLocation>
        <location evidence="1 7">Cell membrane</location>
        <topology evidence="1 7">Multi-pass membrane protein</topology>
    </subcellularLocation>
</comment>
<dbReference type="EMBL" id="JAMQOQ010000003">
    <property type="protein sequence ID" value="MDS0294979.1"/>
    <property type="molecule type" value="Genomic_DNA"/>
</dbReference>
<dbReference type="PANTHER" id="PTHR32243">
    <property type="entry name" value="MALTOSE TRANSPORT SYSTEM PERMEASE-RELATED"/>
    <property type="match status" value="1"/>
</dbReference>
<comment type="similarity">
    <text evidence="7">Belongs to the binding-protein-dependent transport system permease family.</text>
</comment>
<evidence type="ECO:0000256" key="4">
    <source>
        <dbReference type="ARBA" id="ARBA00022692"/>
    </source>
</evidence>
<organism evidence="9 10">
    <name type="scientific">Halogeometricum luteum</name>
    <dbReference type="NCBI Taxonomy" id="2950537"/>
    <lineage>
        <taxon>Archaea</taxon>
        <taxon>Methanobacteriati</taxon>
        <taxon>Methanobacteriota</taxon>
        <taxon>Stenosarchaea group</taxon>
        <taxon>Halobacteria</taxon>
        <taxon>Halobacteriales</taxon>
        <taxon>Haloferacaceae</taxon>
        <taxon>Halogeometricum</taxon>
    </lineage>
</organism>
<evidence type="ECO:0000256" key="6">
    <source>
        <dbReference type="ARBA" id="ARBA00023136"/>
    </source>
</evidence>
<dbReference type="Proteomes" id="UP001254813">
    <property type="component" value="Unassembled WGS sequence"/>
</dbReference>
<keyword evidence="2 7" id="KW-0813">Transport</keyword>
<dbReference type="Gene3D" id="1.10.3720.10">
    <property type="entry name" value="MetI-like"/>
    <property type="match status" value="1"/>
</dbReference>
<name>A0ABU2G3X2_9EURY</name>
<evidence type="ECO:0000256" key="5">
    <source>
        <dbReference type="ARBA" id="ARBA00022989"/>
    </source>
</evidence>
<evidence type="ECO:0000256" key="2">
    <source>
        <dbReference type="ARBA" id="ARBA00022448"/>
    </source>
</evidence>
<dbReference type="PANTHER" id="PTHR32243:SF18">
    <property type="entry name" value="INNER MEMBRANE ABC TRANSPORTER PERMEASE PROTEIN YCJP"/>
    <property type="match status" value="1"/>
</dbReference>
<reference evidence="9 10" key="1">
    <citation type="submission" date="2022-06" db="EMBL/GenBank/DDBJ databases">
        <title>Halogeometricum sp. a new haloarchaeum isolate from saline soil.</title>
        <authorList>
            <person name="Strakova D."/>
            <person name="Galisteo C."/>
            <person name="Sanchez-Porro C."/>
            <person name="Ventosa A."/>
        </authorList>
    </citation>
    <scope>NUCLEOTIDE SEQUENCE [LARGE SCALE GENOMIC DNA]</scope>
    <source>
        <strain evidence="10">S3BR25-2</strain>
    </source>
</reference>
<feature type="transmembrane region" description="Helical" evidence="7">
    <location>
        <begin position="152"/>
        <end position="174"/>
    </location>
</feature>
<dbReference type="PROSITE" id="PS50928">
    <property type="entry name" value="ABC_TM1"/>
    <property type="match status" value="1"/>
</dbReference>
<evidence type="ECO:0000256" key="7">
    <source>
        <dbReference type="RuleBase" id="RU363032"/>
    </source>
</evidence>
<keyword evidence="4 7" id="KW-0812">Transmembrane</keyword>
<keyword evidence="3" id="KW-1003">Cell membrane</keyword>
<accession>A0ABU2G3X2</accession>
<feature type="transmembrane region" description="Helical" evidence="7">
    <location>
        <begin position="256"/>
        <end position="277"/>
    </location>
</feature>
<protein>
    <submittedName>
        <fullName evidence="9">Carbohydrate ABC transporter permease</fullName>
    </submittedName>
</protein>
<evidence type="ECO:0000256" key="1">
    <source>
        <dbReference type="ARBA" id="ARBA00004651"/>
    </source>
</evidence>
<proteinExistence type="inferred from homology"/>
<dbReference type="Pfam" id="PF00528">
    <property type="entry name" value="BPD_transp_1"/>
    <property type="match status" value="1"/>
</dbReference>
<keyword evidence="5 7" id="KW-1133">Transmembrane helix</keyword>